<organism evidence="1 2">
    <name type="scientific">Cyclotella cryptica</name>
    <dbReference type="NCBI Taxonomy" id="29204"/>
    <lineage>
        <taxon>Eukaryota</taxon>
        <taxon>Sar</taxon>
        <taxon>Stramenopiles</taxon>
        <taxon>Ochrophyta</taxon>
        <taxon>Bacillariophyta</taxon>
        <taxon>Coscinodiscophyceae</taxon>
        <taxon>Thalassiosirophycidae</taxon>
        <taxon>Stephanodiscales</taxon>
        <taxon>Stephanodiscaceae</taxon>
        <taxon>Cyclotella</taxon>
    </lineage>
</organism>
<proteinExistence type="predicted"/>
<dbReference type="Proteomes" id="UP001516023">
    <property type="component" value="Unassembled WGS sequence"/>
</dbReference>
<evidence type="ECO:0000313" key="2">
    <source>
        <dbReference type="Proteomes" id="UP001516023"/>
    </source>
</evidence>
<protein>
    <submittedName>
        <fullName evidence="1">Uncharacterized protein</fullName>
    </submittedName>
</protein>
<sequence>MRNTKAELSEEEEIDLFFDWYGISNDVNSTFLVGDPISNDISVVNDTSVVNDKLVLDHTSALNDTTAEDGATSTDGATSILNDTSVEDDVAVDKNTSDIKGVPFEIDTTSYQCSRGDLLTDGDEFAASKMEQVVQFDYDLTLEGGSNVDAVLANFEKVLLSFVGSQLMASDCVLGGRHLLSEAHPDIVLQKISALPNDSIDTRGEHYNRLFIYST</sequence>
<reference evidence="1 2" key="1">
    <citation type="journal article" date="2020" name="G3 (Bethesda)">
        <title>Improved Reference Genome for Cyclotella cryptica CCMP332, a Model for Cell Wall Morphogenesis, Salinity Adaptation, and Lipid Production in Diatoms (Bacillariophyta).</title>
        <authorList>
            <person name="Roberts W.R."/>
            <person name="Downey K.M."/>
            <person name="Ruck E.C."/>
            <person name="Traller J.C."/>
            <person name="Alverson A.J."/>
        </authorList>
    </citation>
    <scope>NUCLEOTIDE SEQUENCE [LARGE SCALE GENOMIC DNA]</scope>
    <source>
        <strain evidence="1 2">CCMP332</strain>
    </source>
</reference>
<name>A0ABD3PUU6_9STRA</name>
<dbReference type="AlphaFoldDB" id="A0ABD3PUU6"/>
<accession>A0ABD3PUU6</accession>
<comment type="caution">
    <text evidence="1">The sequence shown here is derived from an EMBL/GenBank/DDBJ whole genome shotgun (WGS) entry which is preliminary data.</text>
</comment>
<evidence type="ECO:0000313" key="1">
    <source>
        <dbReference type="EMBL" id="KAL3791874.1"/>
    </source>
</evidence>
<keyword evidence="2" id="KW-1185">Reference proteome</keyword>
<dbReference type="EMBL" id="JABMIG020000108">
    <property type="protein sequence ID" value="KAL3791874.1"/>
    <property type="molecule type" value="Genomic_DNA"/>
</dbReference>
<gene>
    <name evidence="1" type="ORF">HJC23_010734</name>
</gene>